<proteinExistence type="predicted"/>
<feature type="transmembrane region" description="Helical" evidence="1">
    <location>
        <begin position="61"/>
        <end position="78"/>
    </location>
</feature>
<dbReference type="InterPro" id="IPR052712">
    <property type="entry name" value="Acid_resist_chaperone_HdeD"/>
</dbReference>
<gene>
    <name evidence="2" type="ORF">ACFORG_01890</name>
</gene>
<comment type="caution">
    <text evidence="2">The sequence shown here is derived from an EMBL/GenBank/DDBJ whole genome shotgun (WGS) entry which is preliminary data.</text>
</comment>
<dbReference type="Pfam" id="PF03729">
    <property type="entry name" value="DUF308"/>
    <property type="match status" value="1"/>
</dbReference>
<feature type="transmembrane region" description="Helical" evidence="1">
    <location>
        <begin position="34"/>
        <end position="54"/>
    </location>
</feature>
<protein>
    <submittedName>
        <fullName evidence="2">HdeD family acid-resistance protein</fullName>
    </submittedName>
</protein>
<dbReference type="Proteomes" id="UP001595629">
    <property type="component" value="Unassembled WGS sequence"/>
</dbReference>
<keyword evidence="1" id="KW-1133">Transmembrane helix</keyword>
<dbReference type="EMBL" id="JBHRXI010000001">
    <property type="protein sequence ID" value="MFC3612499.1"/>
    <property type="molecule type" value="Genomic_DNA"/>
</dbReference>
<keyword evidence="1" id="KW-0472">Membrane</keyword>
<organism evidence="2 3">
    <name type="scientific">Lutimaribacter marinistellae</name>
    <dbReference type="NCBI Taxonomy" id="1820329"/>
    <lineage>
        <taxon>Bacteria</taxon>
        <taxon>Pseudomonadati</taxon>
        <taxon>Pseudomonadota</taxon>
        <taxon>Alphaproteobacteria</taxon>
        <taxon>Rhodobacterales</taxon>
        <taxon>Roseobacteraceae</taxon>
        <taxon>Lutimaribacter</taxon>
    </lineage>
</organism>
<reference evidence="3" key="1">
    <citation type="journal article" date="2019" name="Int. J. Syst. Evol. Microbiol.">
        <title>The Global Catalogue of Microorganisms (GCM) 10K type strain sequencing project: providing services to taxonomists for standard genome sequencing and annotation.</title>
        <authorList>
            <consortium name="The Broad Institute Genomics Platform"/>
            <consortium name="The Broad Institute Genome Sequencing Center for Infectious Disease"/>
            <person name="Wu L."/>
            <person name="Ma J."/>
        </authorList>
    </citation>
    <scope>NUCLEOTIDE SEQUENCE [LARGE SCALE GENOMIC DNA]</scope>
    <source>
        <strain evidence="3">KCTC 42911</strain>
    </source>
</reference>
<evidence type="ECO:0000256" key="1">
    <source>
        <dbReference type="SAM" id="Phobius"/>
    </source>
</evidence>
<name>A0ABV7TBX3_9RHOB</name>
<feature type="transmembrane region" description="Helical" evidence="1">
    <location>
        <begin position="115"/>
        <end position="135"/>
    </location>
</feature>
<keyword evidence="1" id="KW-0812">Transmembrane</keyword>
<dbReference type="PANTHER" id="PTHR34989:SF1">
    <property type="entry name" value="PROTEIN HDED"/>
    <property type="match status" value="1"/>
</dbReference>
<evidence type="ECO:0000313" key="3">
    <source>
        <dbReference type="Proteomes" id="UP001595629"/>
    </source>
</evidence>
<feature type="transmembrane region" description="Helical" evidence="1">
    <location>
        <begin position="141"/>
        <end position="168"/>
    </location>
</feature>
<accession>A0ABV7TBX3</accession>
<keyword evidence="3" id="KW-1185">Reference proteome</keyword>
<dbReference type="InterPro" id="IPR005325">
    <property type="entry name" value="DUF308_memb"/>
</dbReference>
<dbReference type="RefSeq" id="WP_386733681.1">
    <property type="nucleotide sequence ID" value="NZ_JBHRXI010000001.1"/>
</dbReference>
<dbReference type="PANTHER" id="PTHR34989">
    <property type="entry name" value="PROTEIN HDED"/>
    <property type="match status" value="1"/>
</dbReference>
<evidence type="ECO:0000313" key="2">
    <source>
        <dbReference type="EMBL" id="MFC3612499.1"/>
    </source>
</evidence>
<sequence length="179" mass="18631">MSDWLKLLLLGILSVVFGIVILGAPVVASVAITTLTGILLLIGGGAQIVGGFTVEGAWGKIFAIIMGIVMALLGWSFLSNPLAGTLSLAMVVMILFAAGGIARIILSFQMRGTQLFWPTLISGLLSLALAVYIFSNATAGLALSLLGILMGIEMLFNGFGLIFAAFFVKRNGPTAQQPT</sequence>
<feature type="transmembrane region" description="Helical" evidence="1">
    <location>
        <begin position="7"/>
        <end position="28"/>
    </location>
</feature>
<feature type="transmembrane region" description="Helical" evidence="1">
    <location>
        <begin position="84"/>
        <end position="106"/>
    </location>
</feature>